<dbReference type="GeneID" id="108568997"/>
<gene>
    <name evidence="3 4" type="primary">LOC108568997</name>
</gene>
<accession>A0ABM1NGA4</accession>
<name>A0ABM1NGA4_NICVS</name>
<proteinExistence type="predicted"/>
<feature type="signal peptide" evidence="1">
    <location>
        <begin position="1"/>
        <end position="19"/>
    </location>
</feature>
<keyword evidence="1" id="KW-0732">Signal</keyword>
<feature type="chain" id="PRO_5045022793" evidence="1">
    <location>
        <begin position="20"/>
        <end position="165"/>
    </location>
</feature>
<keyword evidence="2" id="KW-1185">Reference proteome</keyword>
<organism evidence="2 4">
    <name type="scientific">Nicrophorus vespilloides</name>
    <name type="common">Boreal carrion beetle</name>
    <dbReference type="NCBI Taxonomy" id="110193"/>
    <lineage>
        <taxon>Eukaryota</taxon>
        <taxon>Metazoa</taxon>
        <taxon>Ecdysozoa</taxon>
        <taxon>Arthropoda</taxon>
        <taxon>Hexapoda</taxon>
        <taxon>Insecta</taxon>
        <taxon>Pterygota</taxon>
        <taxon>Neoptera</taxon>
        <taxon>Endopterygota</taxon>
        <taxon>Coleoptera</taxon>
        <taxon>Polyphaga</taxon>
        <taxon>Staphyliniformia</taxon>
        <taxon>Silphidae</taxon>
        <taxon>Nicrophorinae</taxon>
        <taxon>Nicrophorus</taxon>
    </lineage>
</organism>
<dbReference type="Proteomes" id="UP000695000">
    <property type="component" value="Unplaced"/>
</dbReference>
<evidence type="ECO:0000313" key="4">
    <source>
        <dbReference type="RefSeq" id="XP_017785854.1"/>
    </source>
</evidence>
<reference evidence="3 4" key="1">
    <citation type="submission" date="2025-05" db="UniProtKB">
        <authorList>
            <consortium name="RefSeq"/>
        </authorList>
    </citation>
    <scope>IDENTIFICATION</scope>
    <source>
        <tissue evidence="3 4">Whole Larva</tissue>
    </source>
</reference>
<evidence type="ECO:0000313" key="3">
    <source>
        <dbReference type="RefSeq" id="XP_017785853.1"/>
    </source>
</evidence>
<dbReference type="RefSeq" id="XP_017785853.1">
    <property type="nucleotide sequence ID" value="XM_017930364.1"/>
</dbReference>
<evidence type="ECO:0000256" key="1">
    <source>
        <dbReference type="SAM" id="SignalP"/>
    </source>
</evidence>
<evidence type="ECO:0000313" key="2">
    <source>
        <dbReference type="Proteomes" id="UP000695000"/>
    </source>
</evidence>
<dbReference type="RefSeq" id="XP_017785854.1">
    <property type="nucleotide sequence ID" value="XM_017930365.1"/>
</dbReference>
<protein>
    <submittedName>
        <fullName evidence="3 4">Uncharacterized protein LOC108568997</fullName>
    </submittedName>
</protein>
<sequence>MAAKFIFVLAFFLLSLTNAVPIHTPQLDTSSSTDVNATFPESDNYPENSYDGYLATAGNYEEPGFMITFIPKTKMATNLAAGIISKIAVYTLGAFTSLSTLAIGFSILCTFTSVCFNYQMWVAGMGENDGMRSLIKSDTLNAAEDTVSEAIDKFKKIQRALNSNY</sequence>